<dbReference type="SUPFAM" id="SSF54631">
    <property type="entry name" value="CBS-domain pair"/>
    <property type="match status" value="1"/>
</dbReference>
<dbReference type="SMART" id="SM00382">
    <property type="entry name" value="AAA"/>
    <property type="match status" value="1"/>
</dbReference>
<dbReference type="STRING" id="177437.HRM2_38100"/>
<evidence type="ECO:0000313" key="9">
    <source>
        <dbReference type="EMBL" id="ACN16868.1"/>
    </source>
</evidence>
<dbReference type="OrthoDB" id="9809450at2"/>
<dbReference type="PANTHER" id="PTHR43869">
    <property type="entry name" value="GLYCINE BETAINE/PROLINE BETAINE TRANSPORT SYSTEM ATP-BINDING PROTEIN PROV"/>
    <property type="match status" value="1"/>
</dbReference>
<dbReference type="InterPro" id="IPR046342">
    <property type="entry name" value="CBS_dom_sf"/>
</dbReference>
<protein>
    <submittedName>
        <fullName evidence="9">ProV</fullName>
    </submittedName>
</protein>
<dbReference type="PROSITE" id="PS51371">
    <property type="entry name" value="CBS"/>
    <property type="match status" value="1"/>
</dbReference>
<name>C0QAT5_DESAH</name>
<dbReference type="EMBL" id="CP001087">
    <property type="protein sequence ID" value="ACN16868.1"/>
    <property type="molecule type" value="Genomic_DNA"/>
</dbReference>
<dbReference type="GO" id="GO:0031460">
    <property type="term" value="P:glycine betaine transport"/>
    <property type="evidence" value="ECO:0007669"/>
    <property type="project" value="InterPro"/>
</dbReference>
<feature type="domain" description="ABC transporter" evidence="7">
    <location>
        <begin position="28"/>
        <end position="264"/>
    </location>
</feature>
<evidence type="ECO:0000256" key="1">
    <source>
        <dbReference type="ARBA" id="ARBA00005417"/>
    </source>
</evidence>
<dbReference type="InterPro" id="IPR003593">
    <property type="entry name" value="AAA+_ATPase"/>
</dbReference>
<dbReference type="KEGG" id="dat:HRM2_38100"/>
<reference evidence="9 10" key="1">
    <citation type="journal article" date="2009" name="Environ. Microbiol.">
        <title>Genome sequence of Desulfobacterium autotrophicum HRM2, a marine sulfate reducer oxidizing organic carbon completely to carbon dioxide.</title>
        <authorList>
            <person name="Strittmatter A.W."/>
            <person name="Liesegang H."/>
            <person name="Rabus R."/>
            <person name="Decker I."/>
            <person name="Amann J."/>
            <person name="Andres S."/>
            <person name="Henne A."/>
            <person name="Fricke W.F."/>
            <person name="Martinez-Arias R."/>
            <person name="Bartels D."/>
            <person name="Goesmann A."/>
            <person name="Krause L."/>
            <person name="Puehler A."/>
            <person name="Klenk H.P."/>
            <person name="Richter M."/>
            <person name="Schuler M."/>
            <person name="Gloeckner F.O."/>
            <person name="Meyerdierks A."/>
            <person name="Gottschalk G."/>
            <person name="Amann R."/>
        </authorList>
    </citation>
    <scope>NUCLEOTIDE SEQUENCE [LARGE SCALE GENOMIC DNA]</scope>
    <source>
        <strain evidence="10">ATCC 43914 / DSM 3382 / HRM2</strain>
    </source>
</reference>
<evidence type="ECO:0000256" key="6">
    <source>
        <dbReference type="PROSITE-ProRule" id="PRU00703"/>
    </source>
</evidence>
<dbReference type="GO" id="GO:0016887">
    <property type="term" value="F:ATP hydrolysis activity"/>
    <property type="evidence" value="ECO:0007669"/>
    <property type="project" value="InterPro"/>
</dbReference>
<dbReference type="RefSeq" id="WP_015905614.1">
    <property type="nucleotide sequence ID" value="NC_012108.1"/>
</dbReference>
<dbReference type="InterPro" id="IPR017871">
    <property type="entry name" value="ABC_transporter-like_CS"/>
</dbReference>
<dbReference type="InterPro" id="IPR027417">
    <property type="entry name" value="P-loop_NTPase"/>
</dbReference>
<organism evidence="9 10">
    <name type="scientific">Desulforapulum autotrophicum (strain ATCC 43914 / DSM 3382 / VKM B-1955 / HRM2)</name>
    <name type="common">Desulfobacterium autotrophicum</name>
    <dbReference type="NCBI Taxonomy" id="177437"/>
    <lineage>
        <taxon>Bacteria</taxon>
        <taxon>Pseudomonadati</taxon>
        <taxon>Thermodesulfobacteriota</taxon>
        <taxon>Desulfobacteria</taxon>
        <taxon>Desulfobacterales</taxon>
        <taxon>Desulfobacteraceae</taxon>
        <taxon>Desulforapulum</taxon>
    </lineage>
</organism>
<dbReference type="SMART" id="SM00116">
    <property type="entry name" value="CBS"/>
    <property type="match status" value="2"/>
</dbReference>
<evidence type="ECO:0000256" key="4">
    <source>
        <dbReference type="ARBA" id="ARBA00022840"/>
    </source>
</evidence>
<evidence type="ECO:0000313" key="10">
    <source>
        <dbReference type="Proteomes" id="UP000000442"/>
    </source>
</evidence>
<keyword evidence="4" id="KW-0067">ATP-binding</keyword>
<dbReference type="SUPFAM" id="SSF52540">
    <property type="entry name" value="P-loop containing nucleoside triphosphate hydrolases"/>
    <property type="match status" value="1"/>
</dbReference>
<dbReference type="InterPro" id="IPR005892">
    <property type="entry name" value="Gly-betaine_transp_ATP-bd"/>
</dbReference>
<evidence type="ECO:0000256" key="2">
    <source>
        <dbReference type="ARBA" id="ARBA00022448"/>
    </source>
</evidence>
<gene>
    <name evidence="9" type="primary">proV</name>
    <name evidence="9" type="ordered locus">HRM2_38100</name>
</gene>
<dbReference type="GO" id="GO:0006865">
    <property type="term" value="P:amino acid transport"/>
    <property type="evidence" value="ECO:0007669"/>
    <property type="project" value="UniProtKB-KW"/>
</dbReference>
<dbReference type="InterPro" id="IPR000644">
    <property type="entry name" value="CBS_dom"/>
</dbReference>
<dbReference type="Gene3D" id="3.40.50.300">
    <property type="entry name" value="P-loop containing nucleotide triphosphate hydrolases"/>
    <property type="match status" value="1"/>
</dbReference>
<keyword evidence="5" id="KW-0029">Amino-acid transport</keyword>
<dbReference type="Gene3D" id="3.10.580.10">
    <property type="entry name" value="CBS-domain"/>
    <property type="match status" value="1"/>
</dbReference>
<evidence type="ECO:0000256" key="5">
    <source>
        <dbReference type="ARBA" id="ARBA00022970"/>
    </source>
</evidence>
<keyword evidence="3" id="KW-0547">Nucleotide-binding</keyword>
<dbReference type="InterPro" id="IPR051921">
    <property type="entry name" value="ABC_osmolyte_uptake_ATP-bind"/>
</dbReference>
<dbReference type="HOGENOM" id="CLU_000604_2_2_7"/>
<evidence type="ECO:0000259" key="8">
    <source>
        <dbReference type="PROSITE" id="PS51371"/>
    </source>
</evidence>
<keyword evidence="10" id="KW-1185">Reference proteome</keyword>
<comment type="similarity">
    <text evidence="1">Belongs to the ABC transporter superfamily.</text>
</comment>
<dbReference type="GO" id="GO:0016020">
    <property type="term" value="C:membrane"/>
    <property type="evidence" value="ECO:0007669"/>
    <property type="project" value="InterPro"/>
</dbReference>
<dbReference type="Proteomes" id="UP000000442">
    <property type="component" value="Chromosome"/>
</dbReference>
<dbReference type="GO" id="GO:0006970">
    <property type="term" value="P:response to osmotic stress"/>
    <property type="evidence" value="ECO:0007669"/>
    <property type="project" value="UniProtKB-ARBA"/>
</dbReference>
<dbReference type="eggNOG" id="COG4175">
    <property type="taxonomic scope" value="Bacteria"/>
</dbReference>
<dbReference type="Pfam" id="PF00571">
    <property type="entry name" value="CBS"/>
    <property type="match status" value="2"/>
</dbReference>
<sequence length="399" mass="43495">MSKLCIKNVSKIFGPDPQKALRLLDKGLGKDEILAKTGNTVGVNRVSFEVEEGEIVVVMGLSGSGKSTLVRCLNRLIQPTEGQIFVDGEDLTELAPKQLRKVRALKLGMVFQNFALLPHKTIVRNVEYGLEISKVPAVQRRETALQVLEQVGLSGWEDSYPGQLSGGMQQRVGLARALASNPDVLLMDEAFSALDPLIRSDMQDELIALQEKMHKTIVFISHDLDEALKLGDRIVLMKDGEVVQIGTPEDILTNPADDYVARFVADVDVSKVLTAGSIMEKSRAVAHIGTDGPRAALRKMKKHTISSLFVLSREHTLLGVVLIEDVAAMIGTGDRDLNSILIHDLRTVSEDTPATELFEPLKDSRFPLAVVDDTNRLKGVIVRGQLIAAVAERGTGPGE</sequence>
<accession>C0QAT5</accession>
<dbReference type="FunFam" id="3.40.50.300:FF:000201">
    <property type="entry name" value="Glycine betaine/L-proline ABC transporter ATP-binding protein"/>
    <property type="match status" value="1"/>
</dbReference>
<dbReference type="GO" id="GO:0005524">
    <property type="term" value="F:ATP binding"/>
    <property type="evidence" value="ECO:0007669"/>
    <property type="project" value="UniProtKB-KW"/>
</dbReference>
<dbReference type="AlphaFoldDB" id="C0QAT5"/>
<dbReference type="InterPro" id="IPR003439">
    <property type="entry name" value="ABC_transporter-like_ATP-bd"/>
</dbReference>
<dbReference type="NCBIfam" id="TIGR01186">
    <property type="entry name" value="proV"/>
    <property type="match status" value="1"/>
</dbReference>
<dbReference type="eggNOG" id="COG0517">
    <property type="taxonomic scope" value="Bacteria"/>
</dbReference>
<dbReference type="CDD" id="cd03294">
    <property type="entry name" value="ABC_Pro_Gly_Betaine"/>
    <property type="match status" value="1"/>
</dbReference>
<dbReference type="PROSITE" id="PS00211">
    <property type="entry name" value="ABC_TRANSPORTER_1"/>
    <property type="match status" value="1"/>
</dbReference>
<feature type="domain" description="CBS" evidence="8">
    <location>
        <begin position="279"/>
        <end position="337"/>
    </location>
</feature>
<keyword evidence="2" id="KW-0813">Transport</keyword>
<proteinExistence type="inferred from homology"/>
<evidence type="ECO:0000259" key="7">
    <source>
        <dbReference type="PROSITE" id="PS50893"/>
    </source>
</evidence>
<dbReference type="PROSITE" id="PS50893">
    <property type="entry name" value="ABC_TRANSPORTER_2"/>
    <property type="match status" value="1"/>
</dbReference>
<keyword evidence="6" id="KW-0129">CBS domain</keyword>
<dbReference type="Pfam" id="PF00005">
    <property type="entry name" value="ABC_tran"/>
    <property type="match status" value="1"/>
</dbReference>
<evidence type="ECO:0000256" key="3">
    <source>
        <dbReference type="ARBA" id="ARBA00022741"/>
    </source>
</evidence>
<dbReference type="PANTHER" id="PTHR43869:SF1">
    <property type="entry name" value="GLYCINE BETAINE_PROLINE BETAINE TRANSPORT SYSTEM ATP-BINDING PROTEIN PROV"/>
    <property type="match status" value="1"/>
</dbReference>